<dbReference type="CDD" id="cd22162">
    <property type="entry name" value="F-box_AtSKIP3-like"/>
    <property type="match status" value="1"/>
</dbReference>
<proteinExistence type="predicted"/>
<feature type="region of interest" description="Disordered" evidence="1">
    <location>
        <begin position="294"/>
        <end position="357"/>
    </location>
</feature>
<dbReference type="AlphaFoldDB" id="A0AA38SC38"/>
<dbReference type="PANTHER" id="PTHR31960">
    <property type="entry name" value="F-BOX PROTEIN PP2-A15"/>
    <property type="match status" value="1"/>
</dbReference>
<dbReference type="InterPro" id="IPR025886">
    <property type="entry name" value="PP2-like"/>
</dbReference>
<dbReference type="InterPro" id="IPR036047">
    <property type="entry name" value="F-box-like_dom_sf"/>
</dbReference>
<evidence type="ECO:0000256" key="1">
    <source>
        <dbReference type="SAM" id="MobiDB-lite"/>
    </source>
</evidence>
<name>A0AA38SC38_9ASTR</name>
<feature type="compositionally biased region" description="Basic and acidic residues" evidence="1">
    <location>
        <begin position="309"/>
        <end position="328"/>
    </location>
</feature>
<dbReference type="Pfam" id="PF00646">
    <property type="entry name" value="F-box"/>
    <property type="match status" value="1"/>
</dbReference>
<gene>
    <name evidence="3" type="ORF">OSB04_032127</name>
</gene>
<reference evidence="3" key="1">
    <citation type="submission" date="2023-03" db="EMBL/GenBank/DDBJ databases">
        <title>Chromosome-scale reference genome and RAD-based genetic map of yellow starthistle (Centaurea solstitialis) reveal putative structural variation and QTLs associated with invader traits.</title>
        <authorList>
            <person name="Reatini B."/>
            <person name="Cang F.A."/>
            <person name="Jiang Q."/>
            <person name="Mckibben M.T.W."/>
            <person name="Barker M.S."/>
            <person name="Rieseberg L.H."/>
            <person name="Dlugosch K.M."/>
        </authorList>
    </citation>
    <scope>NUCLEOTIDE SEQUENCE</scope>
    <source>
        <strain evidence="3">CAN-66</strain>
        <tissue evidence="3">Leaf</tissue>
    </source>
</reference>
<keyword evidence="4" id="KW-1185">Reference proteome</keyword>
<dbReference type="Pfam" id="PF14299">
    <property type="entry name" value="PP2"/>
    <property type="match status" value="1"/>
</dbReference>
<dbReference type="SUPFAM" id="SSF81383">
    <property type="entry name" value="F-box domain"/>
    <property type="match status" value="1"/>
</dbReference>
<dbReference type="InterPro" id="IPR001810">
    <property type="entry name" value="F-box_dom"/>
</dbReference>
<dbReference type="PANTHER" id="PTHR31960:SF3">
    <property type="entry name" value="F-BOX PROTEIN PP2-A13"/>
    <property type="match status" value="1"/>
</dbReference>
<accession>A0AA38SC38</accession>
<feature type="domain" description="F-box" evidence="2">
    <location>
        <begin position="21"/>
        <end position="67"/>
    </location>
</feature>
<feature type="compositionally biased region" description="Polar residues" evidence="1">
    <location>
        <begin position="1"/>
        <end position="16"/>
    </location>
</feature>
<sequence>MGANSSMLSPESSDGSNHPAKLKLGDIPESCVALVLSYLDPPEICKLARLNRAFRAASTADFIWDAKLPSNYQHLVDEYLIKNPSKLGKHEIYSRLAHPVPFDAGNKEFWVEKRTGGVCLSISSKAMTITGIDDRRYWNYIPTDESRFHTIAYLQQIWWLQVEGDIDFRFPSGTYSLLFKLRLGRVTKRPGRRVLNHDGVHGWDIKPVQFQLTTPDGQHAVSKCFLENMGSWEYHHVGDFVVDGPNVSTKIKFSLTQIDCTHTKGGLSIDSVLICPSNLVKDFKALPACVPRLIPPNPENNNLENPCAPRDDRQGKSLCPRDDTHDSQENLNGRISDDSQENLNGRISDDSLENHSGLKGLRGLEQVTYVEKS</sequence>
<evidence type="ECO:0000259" key="2">
    <source>
        <dbReference type="PROSITE" id="PS50181"/>
    </source>
</evidence>
<evidence type="ECO:0000313" key="4">
    <source>
        <dbReference type="Proteomes" id="UP001172457"/>
    </source>
</evidence>
<dbReference type="Proteomes" id="UP001172457">
    <property type="component" value="Chromosome 8"/>
</dbReference>
<dbReference type="EMBL" id="JARYMX010000008">
    <property type="protein sequence ID" value="KAJ9539394.1"/>
    <property type="molecule type" value="Genomic_DNA"/>
</dbReference>
<dbReference type="PROSITE" id="PS50181">
    <property type="entry name" value="FBOX"/>
    <property type="match status" value="1"/>
</dbReference>
<organism evidence="3 4">
    <name type="scientific">Centaurea solstitialis</name>
    <name type="common">yellow star-thistle</name>
    <dbReference type="NCBI Taxonomy" id="347529"/>
    <lineage>
        <taxon>Eukaryota</taxon>
        <taxon>Viridiplantae</taxon>
        <taxon>Streptophyta</taxon>
        <taxon>Embryophyta</taxon>
        <taxon>Tracheophyta</taxon>
        <taxon>Spermatophyta</taxon>
        <taxon>Magnoliopsida</taxon>
        <taxon>eudicotyledons</taxon>
        <taxon>Gunneridae</taxon>
        <taxon>Pentapetalae</taxon>
        <taxon>asterids</taxon>
        <taxon>campanulids</taxon>
        <taxon>Asterales</taxon>
        <taxon>Asteraceae</taxon>
        <taxon>Carduoideae</taxon>
        <taxon>Cardueae</taxon>
        <taxon>Centaureinae</taxon>
        <taxon>Centaurea</taxon>
    </lineage>
</organism>
<comment type="caution">
    <text evidence="3">The sequence shown here is derived from an EMBL/GenBank/DDBJ whole genome shotgun (WGS) entry which is preliminary data.</text>
</comment>
<evidence type="ECO:0000313" key="3">
    <source>
        <dbReference type="EMBL" id="KAJ9539394.1"/>
    </source>
</evidence>
<protein>
    <recommendedName>
        <fullName evidence="2">F-box domain-containing protein</fullName>
    </recommendedName>
</protein>
<feature type="region of interest" description="Disordered" evidence="1">
    <location>
        <begin position="1"/>
        <end position="20"/>
    </location>
</feature>